<dbReference type="AlphaFoldDB" id="A0A7U2I4J1"/>
<name>A0A7U2I4J1_PHANO</name>
<gene>
    <name evidence="1" type="ORF">JI435_417010</name>
</gene>
<proteinExistence type="predicted"/>
<dbReference type="Proteomes" id="UP000663193">
    <property type="component" value="Chromosome 12"/>
</dbReference>
<keyword evidence="2" id="KW-1185">Reference proteome</keyword>
<dbReference type="EMBL" id="CP069034">
    <property type="protein sequence ID" value="QRD01580.1"/>
    <property type="molecule type" value="Genomic_DNA"/>
</dbReference>
<dbReference type="VEuPathDB" id="FungiDB:JI435_417010"/>
<evidence type="ECO:0000313" key="1">
    <source>
        <dbReference type="EMBL" id="QRD01580.1"/>
    </source>
</evidence>
<evidence type="ECO:0000313" key="2">
    <source>
        <dbReference type="Proteomes" id="UP000663193"/>
    </source>
</evidence>
<protein>
    <submittedName>
        <fullName evidence="1">Uncharacterized protein</fullName>
    </submittedName>
</protein>
<accession>A0A7U2I4J1</accession>
<sequence length="60" mass="7037">MKMLKMSRNDEVRDFAVVESPVLSAAFQDSQVMRFVIQSRDEKEPLAVFFKMRITPNDAW</sequence>
<reference evidence="2" key="1">
    <citation type="journal article" date="2021" name="BMC Genomics">
        <title>Chromosome-level genome assembly and manually-curated proteome of model necrotroph Parastagonospora nodorum Sn15 reveals a genome-wide trove of candidate effector homologs, and redundancy of virulence-related functions within an accessory chromosome.</title>
        <authorList>
            <person name="Bertazzoni S."/>
            <person name="Jones D.A.B."/>
            <person name="Phan H.T."/>
            <person name="Tan K.-C."/>
            <person name="Hane J.K."/>
        </authorList>
    </citation>
    <scope>NUCLEOTIDE SEQUENCE [LARGE SCALE GENOMIC DNA]</scope>
    <source>
        <strain evidence="2">SN15 / ATCC MYA-4574 / FGSC 10173)</strain>
    </source>
</reference>
<organism evidence="1 2">
    <name type="scientific">Phaeosphaeria nodorum (strain SN15 / ATCC MYA-4574 / FGSC 10173)</name>
    <name type="common">Glume blotch fungus</name>
    <name type="synonym">Parastagonospora nodorum</name>
    <dbReference type="NCBI Taxonomy" id="321614"/>
    <lineage>
        <taxon>Eukaryota</taxon>
        <taxon>Fungi</taxon>
        <taxon>Dikarya</taxon>
        <taxon>Ascomycota</taxon>
        <taxon>Pezizomycotina</taxon>
        <taxon>Dothideomycetes</taxon>
        <taxon>Pleosporomycetidae</taxon>
        <taxon>Pleosporales</taxon>
        <taxon>Pleosporineae</taxon>
        <taxon>Phaeosphaeriaceae</taxon>
        <taxon>Parastagonospora</taxon>
    </lineage>
</organism>